<dbReference type="GO" id="GO:0005737">
    <property type="term" value="C:cytoplasm"/>
    <property type="evidence" value="ECO:0007669"/>
    <property type="project" value="TreeGrafter"/>
</dbReference>
<organism evidence="3">
    <name type="scientific">Capitella teleta</name>
    <name type="common">Polychaete worm</name>
    <dbReference type="NCBI Taxonomy" id="283909"/>
    <lineage>
        <taxon>Eukaryota</taxon>
        <taxon>Metazoa</taxon>
        <taxon>Spiralia</taxon>
        <taxon>Lophotrochozoa</taxon>
        <taxon>Annelida</taxon>
        <taxon>Polychaeta</taxon>
        <taxon>Sedentaria</taxon>
        <taxon>Scolecida</taxon>
        <taxon>Capitellidae</taxon>
        <taxon>Capitella</taxon>
    </lineage>
</organism>
<feature type="domain" description="UBX" evidence="2">
    <location>
        <begin position="383"/>
        <end position="458"/>
    </location>
</feature>
<evidence type="ECO:0000313" key="4">
    <source>
        <dbReference type="EnsemblMetazoa" id="CapteP215812"/>
    </source>
</evidence>
<dbReference type="FunCoup" id="R7UTW7">
    <property type="interactions" value="883"/>
</dbReference>
<reference evidence="5" key="1">
    <citation type="submission" date="2012-12" db="EMBL/GenBank/DDBJ databases">
        <authorList>
            <person name="Hellsten U."/>
            <person name="Grimwood J."/>
            <person name="Chapman J.A."/>
            <person name="Shapiro H."/>
            <person name="Aerts A."/>
            <person name="Otillar R.P."/>
            <person name="Terry A.Y."/>
            <person name="Boore J.L."/>
            <person name="Simakov O."/>
            <person name="Marletaz F."/>
            <person name="Cho S.-J."/>
            <person name="Edsinger-Gonzales E."/>
            <person name="Havlak P."/>
            <person name="Kuo D.-H."/>
            <person name="Larsson T."/>
            <person name="Lv J."/>
            <person name="Arendt D."/>
            <person name="Savage R."/>
            <person name="Osoegawa K."/>
            <person name="de Jong P."/>
            <person name="Lindberg D.R."/>
            <person name="Seaver E.C."/>
            <person name="Weisblat D.A."/>
            <person name="Putnam N.H."/>
            <person name="Grigoriev I.V."/>
            <person name="Rokhsar D.S."/>
        </authorList>
    </citation>
    <scope>NUCLEOTIDE SEQUENCE</scope>
    <source>
        <strain evidence="5">I ESC-2004</strain>
    </source>
</reference>
<name>R7UTW7_CAPTE</name>
<dbReference type="InterPro" id="IPR029071">
    <property type="entry name" value="Ubiquitin-like_domsf"/>
</dbReference>
<dbReference type="InterPro" id="IPR001012">
    <property type="entry name" value="UBX_dom"/>
</dbReference>
<dbReference type="STRING" id="283909.R7UTW7"/>
<dbReference type="Pfam" id="PF00789">
    <property type="entry name" value="UBX"/>
    <property type="match status" value="1"/>
</dbReference>
<protein>
    <recommendedName>
        <fullName evidence="2">UBX domain-containing protein</fullName>
    </recommendedName>
</protein>
<feature type="compositionally biased region" description="Basic and acidic residues" evidence="1">
    <location>
        <begin position="196"/>
        <end position="207"/>
    </location>
</feature>
<dbReference type="EMBL" id="AMQN01007285">
    <property type="status" value="NOT_ANNOTATED_CDS"/>
    <property type="molecule type" value="Genomic_DNA"/>
</dbReference>
<dbReference type="Pfam" id="PF11470">
    <property type="entry name" value="TUG-UBL1"/>
    <property type="match status" value="1"/>
</dbReference>
<dbReference type="GO" id="GO:0042593">
    <property type="term" value="P:glucose homeostasis"/>
    <property type="evidence" value="ECO:0007669"/>
    <property type="project" value="TreeGrafter"/>
</dbReference>
<evidence type="ECO:0000313" key="3">
    <source>
        <dbReference type="EMBL" id="ELU06851.1"/>
    </source>
</evidence>
<dbReference type="CDD" id="cd16105">
    <property type="entry name" value="Ubl_ASPSCR1_like"/>
    <property type="match status" value="1"/>
</dbReference>
<keyword evidence="5" id="KW-1185">Reference proteome</keyword>
<dbReference type="SUPFAM" id="SSF54236">
    <property type="entry name" value="Ubiquitin-like"/>
    <property type="match status" value="2"/>
</dbReference>
<dbReference type="CDD" id="cd16118">
    <property type="entry name" value="UBX2_UBXN9"/>
    <property type="match status" value="1"/>
</dbReference>
<dbReference type="PROSITE" id="PS50033">
    <property type="entry name" value="UBX"/>
    <property type="match status" value="1"/>
</dbReference>
<evidence type="ECO:0000259" key="2">
    <source>
        <dbReference type="PROSITE" id="PS50033"/>
    </source>
</evidence>
<dbReference type="PANTHER" id="PTHR46467">
    <property type="entry name" value="TETHER CONTAINING UBX DOMAIN FOR GLUT4"/>
    <property type="match status" value="1"/>
</dbReference>
<dbReference type="OMA" id="APKYDWG"/>
<reference evidence="4" key="3">
    <citation type="submission" date="2015-06" db="UniProtKB">
        <authorList>
            <consortium name="EnsemblMetazoa"/>
        </authorList>
    </citation>
    <scope>IDENTIFICATION</scope>
</reference>
<proteinExistence type="predicted"/>
<dbReference type="CDD" id="cd17075">
    <property type="entry name" value="UBX1_UBXN9"/>
    <property type="match status" value="1"/>
</dbReference>
<dbReference type="GO" id="GO:0006886">
    <property type="term" value="P:intracellular protein transport"/>
    <property type="evidence" value="ECO:0007669"/>
    <property type="project" value="TreeGrafter"/>
</dbReference>
<evidence type="ECO:0000256" key="1">
    <source>
        <dbReference type="SAM" id="MobiDB-lite"/>
    </source>
</evidence>
<dbReference type="EMBL" id="KB300344">
    <property type="protein sequence ID" value="ELU06851.1"/>
    <property type="molecule type" value="Genomic_DNA"/>
</dbReference>
<dbReference type="AlphaFoldDB" id="R7UTW7"/>
<dbReference type="HOGENOM" id="CLU_025227_0_0_1"/>
<dbReference type="GO" id="GO:0012506">
    <property type="term" value="C:vesicle membrane"/>
    <property type="evidence" value="ECO:0007669"/>
    <property type="project" value="TreeGrafter"/>
</dbReference>
<dbReference type="EMBL" id="AMQN01007284">
    <property type="status" value="NOT_ANNOTATED_CDS"/>
    <property type="molecule type" value="Genomic_DNA"/>
</dbReference>
<evidence type="ECO:0000313" key="5">
    <source>
        <dbReference type="Proteomes" id="UP000014760"/>
    </source>
</evidence>
<dbReference type="Proteomes" id="UP000014760">
    <property type="component" value="Unassembled WGS sequence"/>
</dbReference>
<dbReference type="Gene3D" id="3.10.20.90">
    <property type="entry name" value="Phosphatidylinositol 3-kinase Catalytic Subunit, Chain A, domain 1"/>
    <property type="match status" value="2"/>
</dbReference>
<dbReference type="OrthoDB" id="440781at2759"/>
<accession>R7UTW7</accession>
<dbReference type="GO" id="GO:0005634">
    <property type="term" value="C:nucleus"/>
    <property type="evidence" value="ECO:0007669"/>
    <property type="project" value="TreeGrafter"/>
</dbReference>
<dbReference type="InterPro" id="IPR059238">
    <property type="entry name" value="UBX1_UBXN9"/>
</dbReference>
<dbReference type="InterPro" id="IPR021569">
    <property type="entry name" value="TUG-UBL1"/>
</dbReference>
<gene>
    <name evidence="3" type="ORF">CAPTEDRAFT_215812</name>
</gene>
<dbReference type="PANTHER" id="PTHR46467:SF1">
    <property type="entry name" value="TETHER CONTAINING UBX DOMAIN FOR GLUT4"/>
    <property type="match status" value="1"/>
</dbReference>
<feature type="region of interest" description="Disordered" evidence="1">
    <location>
        <begin position="196"/>
        <end position="236"/>
    </location>
</feature>
<dbReference type="EnsemblMetazoa" id="CapteT215812">
    <property type="protein sequence ID" value="CapteP215812"/>
    <property type="gene ID" value="CapteG215812"/>
</dbReference>
<sequence length="529" mass="59503">MSTKVEVLCPNGHRITVKTNPNTKLLQILEEACSKKGFQPSSDYELRHGIGRKVVDPTLTMRYAGLANNAKLELVKASQSRATGGTVIVALQTDSGRLQESFSCDTSLWDILLHWDNQVERSNEVKLTAPGHMTPVCVYMSEEVVGEFALRETSLQHLGLLSGRAIVRFLLREVDEKTLQEIKNKILKENLRKAKLAEQQQQHEQHVPENVAQANSAPEPMDVTEAPVPSAGQPPISTDLPCMRIFPSDVAVPTLQPQVIAPELPRREVMRAPRVRHDAPPQPNFSEFKFPEATKGKDLYQNELSEACKEDFKPCDREMVVYNVNREGPSIAVDDDIPPDFFEVTEKDLRMLMADQQKKLLQESDQPLMTQSMKKALNEMKLEKYSRAILKIHFPEKVVLQAVFRPRETVFAIEKFVKSILDDAVPFYLYTSPPKNILKDKTQTLIEANLVPMSVVYFGSDLKKDFYLSKSLLQKMSSEREAIEVIIKHMPTESKDLGVVPTSVPVRVPGAGSAKSDGHIPKWLKTGKK</sequence>
<reference evidence="3 5" key="2">
    <citation type="journal article" date="2013" name="Nature">
        <title>Insights into bilaterian evolution from three spiralian genomes.</title>
        <authorList>
            <person name="Simakov O."/>
            <person name="Marletaz F."/>
            <person name="Cho S.J."/>
            <person name="Edsinger-Gonzales E."/>
            <person name="Havlak P."/>
            <person name="Hellsten U."/>
            <person name="Kuo D.H."/>
            <person name="Larsson T."/>
            <person name="Lv J."/>
            <person name="Arendt D."/>
            <person name="Savage R."/>
            <person name="Osoegawa K."/>
            <person name="de Jong P."/>
            <person name="Grimwood J."/>
            <person name="Chapman J.A."/>
            <person name="Shapiro H."/>
            <person name="Aerts A."/>
            <person name="Otillar R.P."/>
            <person name="Terry A.Y."/>
            <person name="Boore J.L."/>
            <person name="Grigoriev I.V."/>
            <person name="Lindberg D.R."/>
            <person name="Seaver E.C."/>
            <person name="Weisblat D.A."/>
            <person name="Putnam N.H."/>
            <person name="Rokhsar D.S."/>
        </authorList>
    </citation>
    <scope>NUCLEOTIDE SEQUENCE</scope>
    <source>
        <strain evidence="3 5">I ESC-2004</strain>
    </source>
</reference>